<protein>
    <submittedName>
        <fullName evidence="3">Uncharacterized protein</fullName>
    </submittedName>
</protein>
<dbReference type="EMBL" id="KI688061">
    <property type="protein sequence ID" value="ETK79155.1"/>
    <property type="molecule type" value="Genomic_DNA"/>
</dbReference>
<dbReference type="Proteomes" id="UP000053864">
    <property type="component" value="Unassembled WGS sequence"/>
</dbReference>
<name>W2IGU9_PHYNI</name>
<evidence type="ECO:0000313" key="2">
    <source>
        <dbReference type="EMBL" id="ETK79155.1"/>
    </source>
</evidence>
<reference evidence="2" key="1">
    <citation type="submission" date="2013-11" db="EMBL/GenBank/DDBJ databases">
        <title>The Genome Sequence of Phytophthora parasitica CJ02B3.</title>
        <authorList>
            <consortium name="The Broad Institute Genomics Platform"/>
            <person name="Russ C."/>
            <person name="Tyler B."/>
            <person name="Panabieres F."/>
            <person name="Shan W."/>
            <person name="Tripathy S."/>
            <person name="Grunwald N."/>
            <person name="Machado M."/>
            <person name="Johnson C.S."/>
            <person name="Arredondo F."/>
            <person name="Hong C."/>
            <person name="Coffey M."/>
            <person name="Young S.K."/>
            <person name="Zeng Q."/>
            <person name="Gargeya S."/>
            <person name="Fitzgerald M."/>
            <person name="Abouelleil A."/>
            <person name="Alvarado L."/>
            <person name="Chapman S.B."/>
            <person name="Gainer-Dewar J."/>
            <person name="Goldberg J."/>
            <person name="Griggs A."/>
            <person name="Gujja S."/>
            <person name="Hansen M."/>
            <person name="Howarth C."/>
            <person name="Imamovic A."/>
            <person name="Ireland A."/>
            <person name="Larimer J."/>
            <person name="McCowan C."/>
            <person name="Murphy C."/>
            <person name="Pearson M."/>
            <person name="Poon T.W."/>
            <person name="Priest M."/>
            <person name="Roberts A."/>
            <person name="Saif S."/>
            <person name="Shea T."/>
            <person name="Sykes S."/>
            <person name="Wortman J."/>
            <person name="Nusbaum C."/>
            <person name="Birren B."/>
        </authorList>
    </citation>
    <scope>NUCLEOTIDE SEQUENCE [LARGE SCALE GENOMIC DNA]</scope>
    <source>
        <strain evidence="2">CJ02B3</strain>
    </source>
</reference>
<proteinExistence type="predicted"/>
<feature type="compositionally biased region" description="Basic and acidic residues" evidence="1">
    <location>
        <begin position="75"/>
        <end position="92"/>
    </location>
</feature>
<dbReference type="AlphaFoldDB" id="W2IGU9"/>
<dbReference type="Proteomes" id="UP000053236">
    <property type="component" value="Unassembled WGS sequence"/>
</dbReference>
<feature type="region of interest" description="Disordered" evidence="1">
    <location>
        <begin position="1"/>
        <end position="106"/>
    </location>
</feature>
<sequence length="145" mass="16000">MSKRQVMSPIWVSFRVQGPSRRLVQAEPNGRKGNSDDGDNASKASSKPSRSPLPSPSSKDAASISSSANSARSDSSSDSKVLQEEERDRSTMKDSPSLEVPKLTGADNYELWRTMNELKIKVQKLWSLVTEEVVQNSSWSSAKKR</sequence>
<organism evidence="3">
    <name type="scientific">Phytophthora nicotianae</name>
    <name type="common">Potato buckeye rot agent</name>
    <name type="synonym">Phytophthora parasitica</name>
    <dbReference type="NCBI Taxonomy" id="4792"/>
    <lineage>
        <taxon>Eukaryota</taxon>
        <taxon>Sar</taxon>
        <taxon>Stramenopiles</taxon>
        <taxon>Oomycota</taxon>
        <taxon>Peronosporomycetes</taxon>
        <taxon>Peronosporales</taxon>
        <taxon>Peronosporaceae</taxon>
        <taxon>Phytophthora</taxon>
    </lineage>
</organism>
<accession>W2IGU9</accession>
<reference evidence="3" key="2">
    <citation type="submission" date="2013-11" db="EMBL/GenBank/DDBJ databases">
        <title>The Genome Sequence of Phytophthora parasitica CJ05E6.</title>
        <authorList>
            <consortium name="The Broad Institute Genomics Platform"/>
            <person name="Russ C."/>
            <person name="Tyler B."/>
            <person name="Panabieres F."/>
            <person name="Shan W."/>
            <person name="Tripathy S."/>
            <person name="Grunwald N."/>
            <person name="Machado M."/>
            <person name="Johnson C.S."/>
            <person name="Arredondo F."/>
            <person name="Hong C."/>
            <person name="Coffey M."/>
            <person name="Young S.K."/>
            <person name="Zeng Q."/>
            <person name="Gargeya S."/>
            <person name="Fitzgerald M."/>
            <person name="Abouelleil A."/>
            <person name="Alvarado L."/>
            <person name="Chapman S.B."/>
            <person name="Gainer-Dewar J."/>
            <person name="Goldberg J."/>
            <person name="Griggs A."/>
            <person name="Gujja S."/>
            <person name="Hansen M."/>
            <person name="Howarth C."/>
            <person name="Imamovic A."/>
            <person name="Ireland A."/>
            <person name="Larimer J."/>
            <person name="McCowan C."/>
            <person name="Murphy C."/>
            <person name="Pearson M."/>
            <person name="Poon T.W."/>
            <person name="Priest M."/>
            <person name="Roberts A."/>
            <person name="Saif S."/>
            <person name="Shea T."/>
            <person name="Sykes S."/>
            <person name="Wortman J."/>
            <person name="Nusbaum C."/>
            <person name="Birren B."/>
        </authorList>
    </citation>
    <scope>NUCLEOTIDE SEQUENCE [LARGE SCALE GENOMIC DNA]</scope>
    <source>
        <strain evidence="3">CJ05E6</strain>
    </source>
</reference>
<evidence type="ECO:0000256" key="1">
    <source>
        <dbReference type="SAM" id="MobiDB-lite"/>
    </source>
</evidence>
<dbReference type="EMBL" id="KI674820">
    <property type="protein sequence ID" value="ETL32578.1"/>
    <property type="molecule type" value="Genomic_DNA"/>
</dbReference>
<gene>
    <name evidence="2" type="ORF">L915_14962</name>
    <name evidence="3" type="ORF">L916_14864</name>
</gene>
<feature type="compositionally biased region" description="Low complexity" evidence="1">
    <location>
        <begin position="42"/>
        <end position="74"/>
    </location>
</feature>
<evidence type="ECO:0000313" key="3">
    <source>
        <dbReference type="EMBL" id="ETL32578.1"/>
    </source>
</evidence>